<proteinExistence type="predicted"/>
<feature type="compositionally biased region" description="Polar residues" evidence="1">
    <location>
        <begin position="100"/>
        <end position="109"/>
    </location>
</feature>
<accession>A0ABN8RAR2</accession>
<protein>
    <submittedName>
        <fullName evidence="2">Uncharacterized protein</fullName>
    </submittedName>
</protein>
<evidence type="ECO:0000256" key="1">
    <source>
        <dbReference type="SAM" id="MobiDB-lite"/>
    </source>
</evidence>
<feature type="region of interest" description="Disordered" evidence="1">
    <location>
        <begin position="68"/>
        <end position="109"/>
    </location>
</feature>
<organism evidence="2 3">
    <name type="scientific">Porites lobata</name>
    <dbReference type="NCBI Taxonomy" id="104759"/>
    <lineage>
        <taxon>Eukaryota</taxon>
        <taxon>Metazoa</taxon>
        <taxon>Cnidaria</taxon>
        <taxon>Anthozoa</taxon>
        <taxon>Hexacorallia</taxon>
        <taxon>Scleractinia</taxon>
        <taxon>Fungiina</taxon>
        <taxon>Poritidae</taxon>
        <taxon>Porites</taxon>
    </lineage>
</organism>
<keyword evidence="3" id="KW-1185">Reference proteome</keyword>
<feature type="compositionally biased region" description="Basic and acidic residues" evidence="1">
    <location>
        <begin position="83"/>
        <end position="97"/>
    </location>
</feature>
<dbReference type="EMBL" id="CALNXK010000208">
    <property type="protein sequence ID" value="CAH3176082.1"/>
    <property type="molecule type" value="Genomic_DNA"/>
</dbReference>
<name>A0ABN8RAR2_9CNID</name>
<sequence>VLFQYEESRKVLDLHQNEDVAVKVKECFSLDSEARIIFQKYEEDWGEWVDVTVQNIEHKDKIQVHVLQSKPPPNVSQPTSVDQPKDSLHTTRNEKGSVKGNCSGSGSKQTTLLMKDGAVSIGPALEVGTMQLKFGFPTKIFISPPWVVMEISRSRVGPRGPLEVQRMYTLIWYHLQKQNIS</sequence>
<feature type="non-terminal residue" evidence="2">
    <location>
        <position position="1"/>
    </location>
</feature>
<evidence type="ECO:0000313" key="2">
    <source>
        <dbReference type="EMBL" id="CAH3176082.1"/>
    </source>
</evidence>
<evidence type="ECO:0000313" key="3">
    <source>
        <dbReference type="Proteomes" id="UP001159405"/>
    </source>
</evidence>
<dbReference type="Proteomes" id="UP001159405">
    <property type="component" value="Unassembled WGS sequence"/>
</dbReference>
<comment type="caution">
    <text evidence="2">The sequence shown here is derived from an EMBL/GenBank/DDBJ whole genome shotgun (WGS) entry which is preliminary data.</text>
</comment>
<gene>
    <name evidence="2" type="ORF">PLOB_00017464</name>
</gene>
<reference evidence="2 3" key="1">
    <citation type="submission" date="2022-05" db="EMBL/GenBank/DDBJ databases">
        <authorList>
            <consortium name="Genoscope - CEA"/>
            <person name="William W."/>
        </authorList>
    </citation>
    <scope>NUCLEOTIDE SEQUENCE [LARGE SCALE GENOMIC DNA]</scope>
</reference>